<dbReference type="OrthoDB" id="999366at2759"/>
<reference evidence="1" key="1">
    <citation type="submission" date="2022-04" db="EMBL/GenBank/DDBJ databases">
        <title>Carnegiea gigantea Genome sequencing and assembly v2.</title>
        <authorList>
            <person name="Copetti D."/>
            <person name="Sanderson M.J."/>
            <person name="Burquez A."/>
            <person name="Wojciechowski M.F."/>
        </authorList>
    </citation>
    <scope>NUCLEOTIDE SEQUENCE</scope>
    <source>
        <strain evidence="1">SGP5-SGP5p</strain>
        <tissue evidence="1">Aerial part</tissue>
    </source>
</reference>
<evidence type="ECO:0000313" key="1">
    <source>
        <dbReference type="EMBL" id="KAJ8449705.1"/>
    </source>
</evidence>
<protein>
    <recommendedName>
        <fullName evidence="3">Retrotransposon Copia-like N-terminal domain-containing protein</fullName>
    </recommendedName>
</protein>
<accession>A0A9Q1KTS4</accession>
<organism evidence="1 2">
    <name type="scientific">Carnegiea gigantea</name>
    <dbReference type="NCBI Taxonomy" id="171969"/>
    <lineage>
        <taxon>Eukaryota</taxon>
        <taxon>Viridiplantae</taxon>
        <taxon>Streptophyta</taxon>
        <taxon>Embryophyta</taxon>
        <taxon>Tracheophyta</taxon>
        <taxon>Spermatophyta</taxon>
        <taxon>Magnoliopsida</taxon>
        <taxon>eudicotyledons</taxon>
        <taxon>Gunneridae</taxon>
        <taxon>Pentapetalae</taxon>
        <taxon>Caryophyllales</taxon>
        <taxon>Cactineae</taxon>
        <taxon>Cactaceae</taxon>
        <taxon>Cactoideae</taxon>
        <taxon>Echinocereeae</taxon>
        <taxon>Carnegiea</taxon>
    </lineage>
</organism>
<dbReference type="PANTHER" id="PTHR37610:SF6">
    <property type="entry name" value="GAG-POLYPEPTIDE OF LTR COPIA-TYPE-RELATED"/>
    <property type="match status" value="1"/>
</dbReference>
<dbReference type="Proteomes" id="UP001153076">
    <property type="component" value="Unassembled WGS sequence"/>
</dbReference>
<dbReference type="AlphaFoldDB" id="A0A9Q1KTS4"/>
<evidence type="ECO:0008006" key="3">
    <source>
        <dbReference type="Google" id="ProtNLM"/>
    </source>
</evidence>
<dbReference type="EMBL" id="JAKOGI010000019">
    <property type="protein sequence ID" value="KAJ8449705.1"/>
    <property type="molecule type" value="Genomic_DNA"/>
</dbReference>
<proteinExistence type="predicted"/>
<evidence type="ECO:0000313" key="2">
    <source>
        <dbReference type="Proteomes" id="UP001153076"/>
    </source>
</evidence>
<gene>
    <name evidence="1" type="ORF">Cgig2_001361</name>
</gene>
<sequence length="177" mass="20414">MSADRSRLNYADLQNPLFIHPSDGPGSFSVGEKLTGAENYRTWRRGMEIGLSILYVQSASAVWNYLQRRFSLSQGSRKYKLIKDVYSVKQDGHSVSKYYTVMRGIWEELNAMNELPRMTTIAEDVTRFLNALLKQQEELKLFFQFLNGLDEKYQSMRSQILIMKPLPPVDTACGMIQ</sequence>
<keyword evidence="2" id="KW-1185">Reference proteome</keyword>
<dbReference type="PANTHER" id="PTHR37610">
    <property type="entry name" value="CCHC-TYPE DOMAIN-CONTAINING PROTEIN"/>
    <property type="match status" value="1"/>
</dbReference>
<name>A0A9Q1KTS4_9CARY</name>
<comment type="caution">
    <text evidence="1">The sequence shown here is derived from an EMBL/GenBank/DDBJ whole genome shotgun (WGS) entry which is preliminary data.</text>
</comment>